<dbReference type="InterPro" id="IPR036047">
    <property type="entry name" value="F-box-like_dom_sf"/>
</dbReference>
<dbReference type="Pfam" id="PF12937">
    <property type="entry name" value="F-box-like"/>
    <property type="match status" value="1"/>
</dbReference>
<name>A0A1X0QVL7_RHIZD</name>
<dbReference type="AlphaFoldDB" id="A0A1X0QVL7"/>
<protein>
    <recommendedName>
        <fullName evidence="1">F-box domain-containing protein</fullName>
    </recommendedName>
</protein>
<dbReference type="PROSITE" id="PS50181">
    <property type="entry name" value="FBOX"/>
    <property type="match status" value="1"/>
</dbReference>
<dbReference type="EMBL" id="KV921991">
    <property type="protein sequence ID" value="ORE03797.1"/>
    <property type="molecule type" value="Genomic_DNA"/>
</dbReference>
<accession>A0A1X0QVL7</accession>
<gene>
    <name evidence="2" type="ORF">BCV72DRAFT_307913</name>
</gene>
<dbReference type="Proteomes" id="UP000242414">
    <property type="component" value="Unassembled WGS sequence"/>
</dbReference>
<feature type="domain" description="F-box" evidence="1">
    <location>
        <begin position="5"/>
        <end position="52"/>
    </location>
</feature>
<dbReference type="OrthoDB" id="2322499at2759"/>
<evidence type="ECO:0000313" key="2">
    <source>
        <dbReference type="EMBL" id="ORE03797.1"/>
    </source>
</evidence>
<dbReference type="VEuPathDB" id="FungiDB:BCV72DRAFT_307913"/>
<dbReference type="SMART" id="SM00256">
    <property type="entry name" value="FBOX"/>
    <property type="match status" value="1"/>
</dbReference>
<sequence length="298" mass="35243">MHNDTPYLLQLPFDVIADISQYLDLCSRTSLMDTCRHMRHLFLSSKYLWKRIVFDVNMNDLSRTYSSLRKLGDSNGLRQLVREVVMDDCDDPDLSPLIMLIKFPNLRVLSARNRKDTTNIEVDIKLLQEMLKFGHIKPKSLPIERVNIYHYYMDYEPHLHTYQKTWNRLSIHPHVELDIKICGYISEDEKENEIERDLSLLEQQIRRLQMQLNNGRPTLAEDVYTERCQRIVPVHASCWSCGYRFERCFRCVPVCNGCGLKRIPPMANDNQLRLKQRQQRTAYKQPALVDEDEFSVFG</sequence>
<dbReference type="SUPFAM" id="SSF81383">
    <property type="entry name" value="F-box domain"/>
    <property type="match status" value="1"/>
</dbReference>
<proteinExistence type="predicted"/>
<reference evidence="2" key="1">
    <citation type="journal article" date="2016" name="Proc. Natl. Acad. Sci. U.S.A.">
        <title>Lipid metabolic changes in an early divergent fungus govern the establishment of a mutualistic symbiosis with endobacteria.</title>
        <authorList>
            <person name="Lastovetsky O.A."/>
            <person name="Gaspar M.L."/>
            <person name="Mondo S.J."/>
            <person name="LaButti K.M."/>
            <person name="Sandor L."/>
            <person name="Grigoriev I.V."/>
            <person name="Henry S.A."/>
            <person name="Pawlowska T.E."/>
        </authorList>
    </citation>
    <scope>NUCLEOTIDE SEQUENCE [LARGE SCALE GENOMIC DNA]</scope>
    <source>
        <strain evidence="2">ATCC 52814</strain>
    </source>
</reference>
<evidence type="ECO:0000259" key="1">
    <source>
        <dbReference type="PROSITE" id="PS50181"/>
    </source>
</evidence>
<organism evidence="2">
    <name type="scientific">Rhizopus microsporus var. microsporus</name>
    <dbReference type="NCBI Taxonomy" id="86635"/>
    <lineage>
        <taxon>Eukaryota</taxon>
        <taxon>Fungi</taxon>
        <taxon>Fungi incertae sedis</taxon>
        <taxon>Mucoromycota</taxon>
        <taxon>Mucoromycotina</taxon>
        <taxon>Mucoromycetes</taxon>
        <taxon>Mucorales</taxon>
        <taxon>Mucorineae</taxon>
        <taxon>Rhizopodaceae</taxon>
        <taxon>Rhizopus</taxon>
    </lineage>
</organism>
<dbReference type="InterPro" id="IPR001810">
    <property type="entry name" value="F-box_dom"/>
</dbReference>